<dbReference type="GO" id="GO:0015386">
    <property type="term" value="F:potassium:proton antiporter activity"/>
    <property type="evidence" value="ECO:0007669"/>
    <property type="project" value="UniProtKB-ARBA"/>
</dbReference>
<reference evidence="22 23" key="1">
    <citation type="submission" date="2024-09" db="EMBL/GenBank/DDBJ databases">
        <title>Chromosome-scale assembly of Riccia sorocarpa.</title>
        <authorList>
            <person name="Paukszto L."/>
        </authorList>
    </citation>
    <scope>NUCLEOTIDE SEQUENCE [LARGE SCALE GENOMIC DNA]</scope>
    <source>
        <strain evidence="22">LP-2024</strain>
        <tissue evidence="22">Aerial parts of the thallus</tissue>
    </source>
</reference>
<evidence type="ECO:0000256" key="9">
    <source>
        <dbReference type="ARBA" id="ARBA00022946"/>
    </source>
</evidence>
<dbReference type="GO" id="GO:0009646">
    <property type="term" value="P:response to absence of light"/>
    <property type="evidence" value="ECO:0007669"/>
    <property type="project" value="UniProtKB-ARBA"/>
</dbReference>
<evidence type="ECO:0000256" key="14">
    <source>
        <dbReference type="ARBA" id="ARBA00023065"/>
    </source>
</evidence>
<dbReference type="GO" id="GO:0080022">
    <property type="term" value="P:primary root development"/>
    <property type="evidence" value="ECO:0007669"/>
    <property type="project" value="UniProtKB-ARBA"/>
</dbReference>
<dbReference type="GO" id="GO:1900140">
    <property type="term" value="P:regulation of seedling development"/>
    <property type="evidence" value="ECO:0007669"/>
    <property type="project" value="UniProtKB-ARBA"/>
</dbReference>
<feature type="transmembrane region" description="Helical" evidence="20">
    <location>
        <begin position="991"/>
        <end position="1010"/>
    </location>
</feature>
<keyword evidence="7 20" id="KW-0812">Transmembrane</keyword>
<keyword evidence="5" id="KW-0633">Potassium transport</keyword>
<evidence type="ECO:0000256" key="8">
    <source>
        <dbReference type="ARBA" id="ARBA00022780"/>
    </source>
</evidence>
<keyword evidence="2" id="KW-0813">Transport</keyword>
<feature type="transmembrane region" description="Helical" evidence="20">
    <location>
        <begin position="837"/>
        <end position="858"/>
    </location>
</feature>
<evidence type="ECO:0000256" key="1">
    <source>
        <dbReference type="ARBA" id="ARBA00004478"/>
    </source>
</evidence>
<dbReference type="Gene3D" id="3.40.50.720">
    <property type="entry name" value="NAD(P)-binding Rossmann-like Domain"/>
    <property type="match status" value="1"/>
</dbReference>
<evidence type="ECO:0000259" key="21">
    <source>
        <dbReference type="PROSITE" id="PS51201"/>
    </source>
</evidence>
<dbReference type="PANTHER" id="PTHR46157:SF2">
    <property type="entry name" value="K(+) EFFLUX ANTIPORTER 1, CHLOROPLASTIC-RELATED"/>
    <property type="match status" value="1"/>
</dbReference>
<evidence type="ECO:0000256" key="16">
    <source>
        <dbReference type="ARBA" id="ARBA00047912"/>
    </source>
</evidence>
<keyword evidence="13 18" id="KW-0175">Coiled coil</keyword>
<dbReference type="PROSITE" id="PS51201">
    <property type="entry name" value="RCK_N"/>
    <property type="match status" value="1"/>
</dbReference>
<dbReference type="InterPro" id="IPR003148">
    <property type="entry name" value="RCK_N"/>
</dbReference>
<dbReference type="GO" id="GO:1900069">
    <property type="term" value="P:regulation of cellular hyperosmotic salinity response"/>
    <property type="evidence" value="ECO:0007669"/>
    <property type="project" value="UniProtKB-ARBA"/>
</dbReference>
<comment type="catalytic activity">
    <reaction evidence="16">
        <text>K(+)(in) + H(+)(out) = K(+)(out) + H(+)(in)</text>
        <dbReference type="Rhea" id="RHEA:29467"/>
        <dbReference type="ChEBI" id="CHEBI:15378"/>
        <dbReference type="ChEBI" id="CHEBI:29103"/>
    </reaction>
</comment>
<sequence length="1334" mass="142722">MASGLGLCAIQSGIFVSSKRDVRSDGFASCERRNGSVLSYGRGSSLNASRNFNPTGPDHVTSSSVINSSSMSQRFEFPRRTEHLKQQQNLLLGKRYRSGGDTILKLRVRELGSSTCKLRFRDRGVVSAAQFVTAFQLKEWNGQGFGATGGVAVSEICRMRRSLIVARCEADDGSNSGKIIAPEVSSESDNYSGSESYSSKTQEANGSIGEDGSRNADNEEDDDSPLEVLKEILRAAQEHLEDCRLNSEKTEQEAQKVAERAIALRDEANDAEKAATATFTRTEELLGEESRAEEELSRARAASVKAGEVLKQAELSWEEALRKVQSAKDSLPDPGPDGNKQNVQDTFDANVEVSTERTVKFSVTADSSDTEEPVKIVSDSETAVTNTIMSVDGVPVGAALAFADSVQKELEFLESAKASLREAEAVVLKYEAELSRVSAERKACQQELMILTQEAEKAKEISNAADEDVGKAMAEAEAAVALELGVAQRVSDAEIAVQKAESYALEAASKAAAFAAAEAEKLAQQVGKTLEQMEEELEQRGEVDSEVSGEARSVAKDVEKVETPEELALKTPPKDGSAKIPLALEKMQEEEPPKILEAEKVDIIKEPAATKTKKKSSRFFPASYFSSDDGEEFSPGKAFSALATQLKPQLAKLVVGAALLLAGGAYVNHRLEKRALLPPIPEYSSSIQKVSADPKPIIKEIKKLTNRVKEIVDKLPSQEVNEEERSLFDVLWLLLASVVFVPLFMRLPGGSPVLGYLVAGVLIGPHTLHIIRHVHGTKAIAEFGVVFLLFNIGLELSVERLSSMKKYVFGLGTTQVLATAAAIGVFLHFATGMSGPAALVIGNGLALSSTAVVLQVLQERGESTSRHGRATFSVLLFQDLAVVVLLILIPLLGAKGGVGFKEIAEALGLAAIKAVIAICGIIAGGRLLLRPVYKRMADNHNAEIFAANTLLVVLGTSVLTARAGLSMALGAFLAGLLLAETEFALQVESDIAPYRGLLLGLFFMTVGMSIDPQLLVAKYREILGALGALIVGKTVLFTAMGRMFGLSTIAAARAGLLLAPGGEFAFVAFGEAVNQGIMSSEVSSLLFLVVGLSMALTPWLAAGGQLIAARFEQSDMRSLLPQENETDDLQGHIIICGFGRVGQIIAQLLSERLIPFVALDVRSDRVSVGRALDLPVYFGDAGSREVLHKIGADRAAAAVITLDTPGANYRTVWALSKHFPNVKTFVRAHDVDHGINLEKAGATAVVPETLEPSLQLAAAVLAQAKVPASDIASTIDDFRSRHLSELTELSDKSGTSLGYGFSRVMVKPKQDPRGVHEEEAIVESRTDGGIIAVP</sequence>
<gene>
    <name evidence="22" type="ORF">R1sor_010382</name>
</gene>
<dbReference type="GO" id="GO:2000070">
    <property type="term" value="P:regulation of response to water deprivation"/>
    <property type="evidence" value="ECO:0007669"/>
    <property type="project" value="UniProtKB-ARBA"/>
</dbReference>
<evidence type="ECO:0000313" key="23">
    <source>
        <dbReference type="Proteomes" id="UP001633002"/>
    </source>
</evidence>
<evidence type="ECO:0000256" key="4">
    <source>
        <dbReference type="ARBA" id="ARBA00022528"/>
    </source>
</evidence>
<dbReference type="GO" id="GO:0010109">
    <property type="term" value="P:regulation of photosynthesis"/>
    <property type="evidence" value="ECO:0007669"/>
    <property type="project" value="UniProtKB-ARBA"/>
</dbReference>
<feature type="domain" description="RCK N-terminal" evidence="21">
    <location>
        <begin position="1130"/>
        <end position="1247"/>
    </location>
</feature>
<dbReference type="Pfam" id="PF02254">
    <property type="entry name" value="TrkA_N"/>
    <property type="match status" value="1"/>
</dbReference>
<dbReference type="GO" id="GO:0009706">
    <property type="term" value="C:chloroplast inner membrane"/>
    <property type="evidence" value="ECO:0007669"/>
    <property type="project" value="UniProtKB-SubCell"/>
</dbReference>
<dbReference type="NCBIfam" id="TIGR00932">
    <property type="entry name" value="2a37"/>
    <property type="match status" value="1"/>
</dbReference>
<dbReference type="GO" id="GO:0033993">
    <property type="term" value="P:response to lipid"/>
    <property type="evidence" value="ECO:0007669"/>
    <property type="project" value="UniProtKB-ARBA"/>
</dbReference>
<name>A0ABD3HZD1_9MARC</name>
<evidence type="ECO:0000256" key="3">
    <source>
        <dbReference type="ARBA" id="ARBA00022449"/>
    </source>
</evidence>
<evidence type="ECO:0000256" key="7">
    <source>
        <dbReference type="ARBA" id="ARBA00022692"/>
    </source>
</evidence>
<organism evidence="22 23">
    <name type="scientific">Riccia sorocarpa</name>
    <dbReference type="NCBI Taxonomy" id="122646"/>
    <lineage>
        <taxon>Eukaryota</taxon>
        <taxon>Viridiplantae</taxon>
        <taxon>Streptophyta</taxon>
        <taxon>Embryophyta</taxon>
        <taxon>Marchantiophyta</taxon>
        <taxon>Marchantiopsida</taxon>
        <taxon>Marchantiidae</taxon>
        <taxon>Marchantiales</taxon>
        <taxon>Ricciaceae</taxon>
        <taxon>Riccia</taxon>
    </lineage>
</organism>
<feature type="region of interest" description="Disordered" evidence="19">
    <location>
        <begin position="172"/>
        <end position="224"/>
    </location>
</feature>
<comment type="similarity">
    <text evidence="17">Belongs to the monovalent cation:proton antiporter 2 (CPA2) transporter (TC 2.A.37) family. KEA (TC 2.A.37.1) subfamily.</text>
</comment>
<keyword evidence="12" id="KW-0007">Acetylation</keyword>
<proteinExistence type="inferred from homology"/>
<dbReference type="GO" id="GO:0140899">
    <property type="term" value="P:plastid gene expression"/>
    <property type="evidence" value="ECO:0007669"/>
    <property type="project" value="UniProtKB-ARBA"/>
</dbReference>
<dbReference type="Proteomes" id="UP001633002">
    <property type="component" value="Unassembled WGS sequence"/>
</dbReference>
<feature type="transmembrane region" description="Helical" evidence="20">
    <location>
        <begin position="906"/>
        <end position="929"/>
    </location>
</feature>
<evidence type="ECO:0000256" key="5">
    <source>
        <dbReference type="ARBA" id="ARBA00022538"/>
    </source>
</evidence>
<keyword evidence="14" id="KW-0406">Ion transport</keyword>
<keyword evidence="15 20" id="KW-0472">Membrane</keyword>
<feature type="coiled-coil region" evidence="18">
    <location>
        <begin position="226"/>
        <end position="302"/>
    </location>
</feature>
<dbReference type="FunFam" id="3.40.50.720:FF:000134">
    <property type="entry name" value="K(+) efflux antiporter 2 chloroplastic"/>
    <property type="match status" value="1"/>
</dbReference>
<feature type="transmembrane region" description="Helical" evidence="20">
    <location>
        <begin position="807"/>
        <end position="831"/>
    </location>
</feature>
<dbReference type="FunFam" id="1.20.1530.20:FF:000007">
    <property type="entry name" value="K(+) efflux antiporter 2 chloroplastic"/>
    <property type="match status" value="1"/>
</dbReference>
<feature type="transmembrane region" description="Helical" evidence="20">
    <location>
        <begin position="1022"/>
        <end position="1044"/>
    </location>
</feature>
<dbReference type="GO" id="GO:2001057">
    <property type="term" value="P:reactive nitrogen species metabolic process"/>
    <property type="evidence" value="ECO:0007669"/>
    <property type="project" value="UniProtKB-ARBA"/>
</dbReference>
<dbReference type="GO" id="GO:0006885">
    <property type="term" value="P:regulation of pH"/>
    <property type="evidence" value="ECO:0007669"/>
    <property type="project" value="UniProtKB-ARBA"/>
</dbReference>
<keyword evidence="4" id="KW-0150">Chloroplast</keyword>
<dbReference type="GO" id="GO:0019722">
    <property type="term" value="P:calcium-mediated signaling"/>
    <property type="evidence" value="ECO:0007669"/>
    <property type="project" value="UniProtKB-ARBA"/>
</dbReference>
<dbReference type="InterPro" id="IPR006153">
    <property type="entry name" value="Cation/H_exchanger_TM"/>
</dbReference>
<evidence type="ECO:0000256" key="18">
    <source>
        <dbReference type="SAM" id="Coils"/>
    </source>
</evidence>
<feature type="transmembrane region" description="Helical" evidence="20">
    <location>
        <begin position="1085"/>
        <end position="1108"/>
    </location>
</feature>
<keyword evidence="9" id="KW-0809">Transit peptide</keyword>
<comment type="subcellular location">
    <subcellularLocation>
        <location evidence="1">Plastid</location>
        <location evidence="1">Chloroplast inner membrane</location>
        <topology evidence="1">Multi-pass membrane protein</topology>
    </subcellularLocation>
</comment>
<keyword evidence="8" id="KW-1001">Plastid inner membrane</keyword>
<evidence type="ECO:0000256" key="13">
    <source>
        <dbReference type="ARBA" id="ARBA00023054"/>
    </source>
</evidence>
<dbReference type="GO" id="GO:0042794">
    <property type="term" value="P:plastid rRNA transcription"/>
    <property type="evidence" value="ECO:0007669"/>
    <property type="project" value="UniProtKB-ARBA"/>
</dbReference>
<feature type="coiled-coil region" evidence="18">
    <location>
        <begin position="403"/>
        <end position="461"/>
    </location>
</feature>
<keyword evidence="11 20" id="KW-1133">Transmembrane helix</keyword>
<protein>
    <recommendedName>
        <fullName evidence="21">RCK N-terminal domain-containing protein</fullName>
    </recommendedName>
</protein>
<dbReference type="GO" id="GO:0009744">
    <property type="term" value="P:response to sucrose"/>
    <property type="evidence" value="ECO:0007669"/>
    <property type="project" value="UniProtKB-ARBA"/>
</dbReference>
<accession>A0ABD3HZD1</accession>
<keyword evidence="6" id="KW-0934">Plastid</keyword>
<evidence type="ECO:0000313" key="22">
    <source>
        <dbReference type="EMBL" id="KAL3696306.1"/>
    </source>
</evidence>
<dbReference type="InterPro" id="IPR038770">
    <property type="entry name" value="Na+/solute_symporter_sf"/>
</dbReference>
<evidence type="ECO:0000256" key="6">
    <source>
        <dbReference type="ARBA" id="ARBA00022640"/>
    </source>
</evidence>
<dbReference type="InterPro" id="IPR004771">
    <property type="entry name" value="K/H_exchanger"/>
</dbReference>
<dbReference type="Pfam" id="PF00999">
    <property type="entry name" value="Na_H_Exchanger"/>
    <property type="match status" value="1"/>
</dbReference>
<feature type="compositionally biased region" description="Basic and acidic residues" evidence="19">
    <location>
        <begin position="553"/>
        <end position="563"/>
    </location>
</feature>
<dbReference type="EMBL" id="JBJQOH010000002">
    <property type="protein sequence ID" value="KAL3696306.1"/>
    <property type="molecule type" value="Genomic_DNA"/>
</dbReference>
<dbReference type="SUPFAM" id="SSF51735">
    <property type="entry name" value="NAD(P)-binding Rossmann-fold domains"/>
    <property type="match status" value="1"/>
</dbReference>
<evidence type="ECO:0000256" key="19">
    <source>
        <dbReference type="SAM" id="MobiDB-lite"/>
    </source>
</evidence>
<evidence type="ECO:0000256" key="20">
    <source>
        <dbReference type="SAM" id="Phobius"/>
    </source>
</evidence>
<keyword evidence="23" id="KW-1185">Reference proteome</keyword>
<dbReference type="GO" id="GO:2000377">
    <property type="term" value="P:regulation of reactive oxygen species metabolic process"/>
    <property type="evidence" value="ECO:0007669"/>
    <property type="project" value="UniProtKB-ARBA"/>
</dbReference>
<feature type="region of interest" description="Disordered" evidence="19">
    <location>
        <begin position="538"/>
        <end position="563"/>
    </location>
</feature>
<evidence type="ECO:0000256" key="12">
    <source>
        <dbReference type="ARBA" id="ARBA00022990"/>
    </source>
</evidence>
<evidence type="ECO:0000256" key="11">
    <source>
        <dbReference type="ARBA" id="ARBA00022989"/>
    </source>
</evidence>
<dbReference type="PANTHER" id="PTHR46157">
    <property type="entry name" value="K(+) EFFLUX ANTIPORTER 3, CHLOROPLASTIC"/>
    <property type="match status" value="1"/>
</dbReference>
<feature type="transmembrane region" description="Helical" evidence="20">
    <location>
        <begin position="950"/>
        <end position="979"/>
    </location>
</feature>
<evidence type="ECO:0000256" key="2">
    <source>
        <dbReference type="ARBA" id="ARBA00022448"/>
    </source>
</evidence>
<keyword evidence="10" id="KW-0630">Potassium</keyword>
<feature type="compositionally biased region" description="Low complexity" evidence="19">
    <location>
        <begin position="185"/>
        <end position="199"/>
    </location>
</feature>
<comment type="caution">
    <text evidence="22">The sequence shown here is derived from an EMBL/GenBank/DDBJ whole genome shotgun (WGS) entry which is preliminary data.</text>
</comment>
<dbReference type="GO" id="GO:0009725">
    <property type="term" value="P:response to hormone"/>
    <property type="evidence" value="ECO:0007669"/>
    <property type="project" value="UniProtKB-ARBA"/>
</dbReference>
<feature type="transmembrane region" description="Helical" evidence="20">
    <location>
        <begin position="753"/>
        <end position="771"/>
    </location>
</feature>
<dbReference type="Gene3D" id="1.20.1530.20">
    <property type="match status" value="1"/>
</dbReference>
<dbReference type="InterPro" id="IPR036291">
    <property type="entry name" value="NAD(P)-bd_dom_sf"/>
</dbReference>
<feature type="transmembrane region" description="Helical" evidence="20">
    <location>
        <begin position="1050"/>
        <end position="1073"/>
    </location>
</feature>
<evidence type="ECO:0000256" key="15">
    <source>
        <dbReference type="ARBA" id="ARBA00023136"/>
    </source>
</evidence>
<keyword evidence="3" id="KW-0050">Antiport</keyword>
<feature type="transmembrane region" description="Helical" evidence="20">
    <location>
        <begin position="870"/>
        <end position="894"/>
    </location>
</feature>
<evidence type="ECO:0000256" key="10">
    <source>
        <dbReference type="ARBA" id="ARBA00022958"/>
    </source>
</evidence>
<evidence type="ECO:0000256" key="17">
    <source>
        <dbReference type="ARBA" id="ARBA00061484"/>
    </source>
</evidence>